<protein>
    <submittedName>
        <fullName evidence="1">Uncharacterized protein</fullName>
    </submittedName>
</protein>
<dbReference type="Ensembl" id="ENSPRET00000007469.1">
    <property type="protein sequence ID" value="ENSPREP00000007378.1"/>
    <property type="gene ID" value="ENSPREG00000005077.1"/>
</dbReference>
<dbReference type="AlphaFoldDB" id="A0A3P9NCY0"/>
<dbReference type="GeneTree" id="ENSGT01150000290019"/>
<reference evidence="1" key="3">
    <citation type="submission" date="2025-09" db="UniProtKB">
        <authorList>
            <consortium name="Ensembl"/>
        </authorList>
    </citation>
    <scope>IDENTIFICATION</scope>
    <source>
        <strain evidence="1">Guanapo</strain>
    </source>
</reference>
<proteinExistence type="predicted"/>
<dbReference type="Proteomes" id="UP000242638">
    <property type="component" value="Unassembled WGS sequence"/>
</dbReference>
<reference evidence="2" key="1">
    <citation type="submission" date="2013-11" db="EMBL/GenBank/DDBJ databases">
        <title>The genomic landscape of the Guanapo guppy.</title>
        <authorList>
            <person name="Kuenstner A."/>
            <person name="Dreyer C."/>
        </authorList>
    </citation>
    <scope>NUCLEOTIDE SEQUENCE</scope>
    <source>
        <strain evidence="2">Guanapo</strain>
    </source>
</reference>
<evidence type="ECO:0000313" key="2">
    <source>
        <dbReference type="Proteomes" id="UP000242638"/>
    </source>
</evidence>
<accession>A0A3P9NCY0</accession>
<reference evidence="1" key="2">
    <citation type="submission" date="2025-08" db="UniProtKB">
        <authorList>
            <consortium name="Ensembl"/>
        </authorList>
    </citation>
    <scope>IDENTIFICATION</scope>
    <source>
        <strain evidence="1">Guanapo</strain>
    </source>
</reference>
<keyword evidence="2" id="KW-1185">Reference proteome</keyword>
<name>A0A3P9NCY0_POERE</name>
<organism evidence="1 2">
    <name type="scientific">Poecilia reticulata</name>
    <name type="common">Guppy</name>
    <name type="synonym">Acanthophacelus reticulatus</name>
    <dbReference type="NCBI Taxonomy" id="8081"/>
    <lineage>
        <taxon>Eukaryota</taxon>
        <taxon>Metazoa</taxon>
        <taxon>Chordata</taxon>
        <taxon>Craniata</taxon>
        <taxon>Vertebrata</taxon>
        <taxon>Euteleostomi</taxon>
        <taxon>Actinopterygii</taxon>
        <taxon>Neopterygii</taxon>
        <taxon>Teleostei</taxon>
        <taxon>Neoteleostei</taxon>
        <taxon>Acanthomorphata</taxon>
        <taxon>Ovalentaria</taxon>
        <taxon>Atherinomorphae</taxon>
        <taxon>Cyprinodontiformes</taxon>
        <taxon>Poeciliidae</taxon>
        <taxon>Poeciliinae</taxon>
        <taxon>Poecilia</taxon>
    </lineage>
</organism>
<evidence type="ECO:0000313" key="1">
    <source>
        <dbReference type="Ensembl" id="ENSPREP00000007378.1"/>
    </source>
</evidence>
<sequence length="123" mass="13797">MDPSKSSSEYDESRKNPVSLAEQWKDLCVKERRIGCPKSGLPYTLCHSSPSVITCGCLQDAPMDETSLPKNLSVYSEFVPNTSNQVYGSRQIMPHGKEMIRQDGLPLFHGSYRGKKKTVEKKT</sequence>